<dbReference type="InterPro" id="IPR003956">
    <property type="entry name" value="Transcrpt_fac_NFYB/HAP3_CS"/>
</dbReference>
<reference evidence="8 9" key="1">
    <citation type="submission" date="2024-01" db="EMBL/GenBank/DDBJ databases">
        <title>A telomere-to-telomere, gap-free genome of sweet tea (Lithocarpus litseifolius).</title>
        <authorList>
            <person name="Zhou J."/>
        </authorList>
    </citation>
    <scope>NUCLEOTIDE SEQUENCE [LARGE SCALE GENOMIC DNA]</scope>
    <source>
        <strain evidence="8">Zhou-2022a</strain>
        <tissue evidence="8">Leaf</tissue>
    </source>
</reference>
<dbReference type="SUPFAM" id="SSF47113">
    <property type="entry name" value="Histone-fold"/>
    <property type="match status" value="1"/>
</dbReference>
<dbReference type="PRINTS" id="PR00615">
    <property type="entry name" value="CCAATSUBUNTA"/>
</dbReference>
<evidence type="ECO:0000256" key="6">
    <source>
        <dbReference type="SAM" id="MobiDB-lite"/>
    </source>
</evidence>
<dbReference type="GO" id="GO:0000978">
    <property type="term" value="F:RNA polymerase II cis-regulatory region sequence-specific DNA binding"/>
    <property type="evidence" value="ECO:0007669"/>
    <property type="project" value="TreeGrafter"/>
</dbReference>
<gene>
    <name evidence="8" type="ORF">SO802_026136</name>
</gene>
<evidence type="ECO:0000256" key="1">
    <source>
        <dbReference type="ARBA" id="ARBA00009053"/>
    </source>
</evidence>
<evidence type="ECO:0000259" key="7">
    <source>
        <dbReference type="Pfam" id="PF00808"/>
    </source>
</evidence>
<dbReference type="GO" id="GO:0046982">
    <property type="term" value="F:protein heterodimerization activity"/>
    <property type="evidence" value="ECO:0007669"/>
    <property type="project" value="InterPro"/>
</dbReference>
<evidence type="ECO:0000256" key="3">
    <source>
        <dbReference type="ARBA" id="ARBA00023125"/>
    </source>
</evidence>
<keyword evidence="5" id="KW-0804">Transcription</keyword>
<dbReference type="GO" id="GO:0001228">
    <property type="term" value="F:DNA-binding transcription activator activity, RNA polymerase II-specific"/>
    <property type="evidence" value="ECO:0007669"/>
    <property type="project" value="InterPro"/>
</dbReference>
<evidence type="ECO:0000313" key="8">
    <source>
        <dbReference type="EMBL" id="KAK9991151.1"/>
    </source>
</evidence>
<comment type="caution">
    <text evidence="8">The sequence shown here is derived from an EMBL/GenBank/DDBJ whole genome shotgun (WGS) entry which is preliminary data.</text>
</comment>
<evidence type="ECO:0000256" key="5">
    <source>
        <dbReference type="ARBA" id="ARBA00023163"/>
    </source>
</evidence>
<evidence type="ECO:0000256" key="4">
    <source>
        <dbReference type="ARBA" id="ARBA00023159"/>
    </source>
</evidence>
<dbReference type="PANTHER" id="PTHR11064">
    <property type="entry name" value="CCAAT-BINDING TRANSCRIPTION FACTOR-RELATED"/>
    <property type="match status" value="1"/>
</dbReference>
<dbReference type="CDD" id="cd22907">
    <property type="entry name" value="HFD_NFYB"/>
    <property type="match status" value="1"/>
</dbReference>
<protein>
    <recommendedName>
        <fullName evidence="7">Transcription factor CBF/NF-Y/archaeal histone domain-containing protein</fullName>
    </recommendedName>
</protein>
<proteinExistence type="inferred from homology"/>
<dbReference type="AlphaFoldDB" id="A0AAW2C0I3"/>
<dbReference type="InterPro" id="IPR027113">
    <property type="entry name" value="Transc_fact_NFYB/HAP3"/>
</dbReference>
<keyword evidence="3" id="KW-0238">DNA-binding</keyword>
<evidence type="ECO:0000313" key="9">
    <source>
        <dbReference type="Proteomes" id="UP001459277"/>
    </source>
</evidence>
<dbReference type="PANTHER" id="PTHR11064:SF150">
    <property type="entry name" value="NUCLEAR TRANSCRIPTION FACTOR Y SUBUNIT B-11"/>
    <property type="match status" value="1"/>
</dbReference>
<dbReference type="GO" id="GO:0016602">
    <property type="term" value="C:CCAAT-binding factor complex"/>
    <property type="evidence" value="ECO:0007669"/>
    <property type="project" value="InterPro"/>
</dbReference>
<dbReference type="Gene3D" id="1.10.20.10">
    <property type="entry name" value="Histone, subunit A"/>
    <property type="match status" value="1"/>
</dbReference>
<dbReference type="Pfam" id="PF00808">
    <property type="entry name" value="CBFD_NFYB_HMF"/>
    <property type="match status" value="1"/>
</dbReference>
<keyword evidence="4" id="KW-0010">Activator</keyword>
<comment type="similarity">
    <text evidence="1">Belongs to the NFYB/HAP3 subunit family.</text>
</comment>
<keyword evidence="2" id="KW-0805">Transcription regulation</keyword>
<dbReference type="Proteomes" id="UP001459277">
    <property type="component" value="Unassembled WGS sequence"/>
</dbReference>
<dbReference type="InterPro" id="IPR003958">
    <property type="entry name" value="CBFA_NFYB_domain"/>
</dbReference>
<feature type="domain" description="Transcription factor CBF/NF-Y/archaeal histone" evidence="7">
    <location>
        <begin position="31"/>
        <end position="95"/>
    </location>
</feature>
<dbReference type="FunFam" id="1.10.20.10:FF:000035">
    <property type="entry name" value="Nuclear transcription factor Y subunit B-3"/>
    <property type="match status" value="1"/>
</dbReference>
<feature type="region of interest" description="Disordered" evidence="6">
    <location>
        <begin position="1"/>
        <end position="30"/>
    </location>
</feature>
<dbReference type="PROSITE" id="PS00685">
    <property type="entry name" value="NFYB_HAP3"/>
    <property type="match status" value="1"/>
</dbReference>
<dbReference type="InterPro" id="IPR009072">
    <property type="entry name" value="Histone-fold"/>
</dbReference>
<keyword evidence="9" id="KW-1185">Reference proteome</keyword>
<feature type="compositionally biased region" description="Polar residues" evidence="6">
    <location>
        <begin position="1"/>
        <end position="23"/>
    </location>
</feature>
<dbReference type="EMBL" id="JAZDWU010000009">
    <property type="protein sequence ID" value="KAK9991151.1"/>
    <property type="molecule type" value="Genomic_DNA"/>
</dbReference>
<organism evidence="8 9">
    <name type="scientific">Lithocarpus litseifolius</name>
    <dbReference type="NCBI Taxonomy" id="425828"/>
    <lineage>
        <taxon>Eukaryota</taxon>
        <taxon>Viridiplantae</taxon>
        <taxon>Streptophyta</taxon>
        <taxon>Embryophyta</taxon>
        <taxon>Tracheophyta</taxon>
        <taxon>Spermatophyta</taxon>
        <taxon>Magnoliopsida</taxon>
        <taxon>eudicotyledons</taxon>
        <taxon>Gunneridae</taxon>
        <taxon>Pentapetalae</taxon>
        <taxon>rosids</taxon>
        <taxon>fabids</taxon>
        <taxon>Fagales</taxon>
        <taxon>Fagaceae</taxon>
        <taxon>Lithocarpus</taxon>
    </lineage>
</organism>
<evidence type="ECO:0000256" key="2">
    <source>
        <dbReference type="ARBA" id="ARBA00023015"/>
    </source>
</evidence>
<sequence>MTGKRSQISPLGSPSSGNISDQSSSKEQDQFLPIANVSRIMKKSLPANAKISKEAKETIQECVSEFISFITGEASDKCQREKRKTINGDDLLWAMTTLGFENYVGPLNGYLNKYRETEGEKNSMAKLEDHSPTNTCTDRGTKADFQGFNNSGFYAIGTQVTPKSFGVNGRITGYEENLVNIGAFNVNNVSKKW</sequence>
<name>A0AAW2C0I3_9ROSI</name>
<accession>A0AAW2C0I3</accession>